<evidence type="ECO:0000313" key="1">
    <source>
        <dbReference type="EMBL" id="MEB3100411.1"/>
    </source>
</evidence>
<protein>
    <submittedName>
        <fullName evidence="1">Uncharacterized protein</fullName>
    </submittedName>
</protein>
<dbReference type="Proteomes" id="UP001310386">
    <property type="component" value="Unassembled WGS sequence"/>
</dbReference>
<reference evidence="1" key="1">
    <citation type="submission" date="2023-12" db="EMBL/GenBank/DDBJ databases">
        <title>Fervidustalea candida gen. nov., sp. nov., a novel member of the family Paenibacillaceae isolated from a geothermal area.</title>
        <authorList>
            <person name="Li W.-J."/>
            <person name="Jiao J.-Y."/>
            <person name="Chen Y."/>
        </authorList>
    </citation>
    <scope>NUCLEOTIDE SEQUENCE</scope>
    <source>
        <strain evidence="1">SYSU GA230002</strain>
    </source>
</reference>
<dbReference type="RefSeq" id="WP_371752523.1">
    <property type="nucleotide sequence ID" value="NZ_JAYJLD010000002.1"/>
</dbReference>
<accession>A0ABU5ZFE2</accession>
<name>A0ABU5ZFE2_9BACL</name>
<evidence type="ECO:0000313" key="2">
    <source>
        <dbReference type="Proteomes" id="UP001310386"/>
    </source>
</evidence>
<sequence>MTGSNKDNVILFPKTVEYYHTELTRLLESERYREAVQLLKFLLHCQADDTRTVEEWRSLLGWLESSFPSDIADAEDAEADLTEADLFRQQVQEKAGSDRHYAKKLMEILLHNVPLEKKLLALEQLAVIDHPQICETLKRWLQTVDLPPFVQFKVLQTLKSKGMTGKIKVHKYKEDTVLEIADTPLSLDHFPPNLLEIYRKVQQVSEIYHPALAYFAEHTWKEFLASIYGTSVYEQLKTLDSASLAVWAGALHAVVTETMLGEADEREIMQLYHIAPEFEAVWEQAVRKIKSFL</sequence>
<gene>
    <name evidence="1" type="ORF">VF724_01895</name>
</gene>
<comment type="caution">
    <text evidence="1">The sequence shown here is derived from an EMBL/GenBank/DDBJ whole genome shotgun (WGS) entry which is preliminary data.</text>
</comment>
<dbReference type="EMBL" id="JAYJLD010000002">
    <property type="protein sequence ID" value="MEB3100411.1"/>
    <property type="molecule type" value="Genomic_DNA"/>
</dbReference>
<proteinExistence type="predicted"/>
<organism evidence="1 2">
    <name type="scientific">Ferviditalea candida</name>
    <dbReference type="NCBI Taxonomy" id="3108399"/>
    <lineage>
        <taxon>Bacteria</taxon>
        <taxon>Bacillati</taxon>
        <taxon>Bacillota</taxon>
        <taxon>Bacilli</taxon>
        <taxon>Bacillales</taxon>
        <taxon>Paenibacillaceae</taxon>
        <taxon>Ferviditalea</taxon>
    </lineage>
</organism>
<keyword evidence="2" id="KW-1185">Reference proteome</keyword>